<dbReference type="Proteomes" id="UP000807306">
    <property type="component" value="Unassembled WGS sequence"/>
</dbReference>
<keyword evidence="2" id="KW-0472">Membrane</keyword>
<comment type="caution">
    <text evidence="4">The sequence shown here is derived from an EMBL/GenBank/DDBJ whole genome shotgun (WGS) entry which is preliminary data.</text>
</comment>
<dbReference type="InterPro" id="IPR007052">
    <property type="entry name" value="CS_dom"/>
</dbReference>
<proteinExistence type="predicted"/>
<accession>A0A9P6BBK8</accession>
<feature type="transmembrane region" description="Helical" evidence="2">
    <location>
        <begin position="460"/>
        <end position="485"/>
    </location>
</feature>
<evidence type="ECO:0000256" key="1">
    <source>
        <dbReference type="SAM" id="MobiDB-lite"/>
    </source>
</evidence>
<name>A0A9P6BBK8_9AGAR</name>
<dbReference type="Pfam" id="PF04969">
    <property type="entry name" value="CS"/>
    <property type="match status" value="1"/>
</dbReference>
<dbReference type="OrthoDB" id="266138at2759"/>
<dbReference type="InterPro" id="IPR008978">
    <property type="entry name" value="HSP20-like_chaperone"/>
</dbReference>
<gene>
    <name evidence="4" type="ORF">CPB83DRAFT_865563</name>
</gene>
<organism evidence="4 5">
    <name type="scientific">Crepidotus variabilis</name>
    <dbReference type="NCBI Taxonomy" id="179855"/>
    <lineage>
        <taxon>Eukaryota</taxon>
        <taxon>Fungi</taxon>
        <taxon>Dikarya</taxon>
        <taxon>Basidiomycota</taxon>
        <taxon>Agaricomycotina</taxon>
        <taxon>Agaricomycetes</taxon>
        <taxon>Agaricomycetidae</taxon>
        <taxon>Agaricales</taxon>
        <taxon>Agaricineae</taxon>
        <taxon>Crepidotaceae</taxon>
        <taxon>Crepidotus</taxon>
    </lineage>
</organism>
<dbReference type="SUPFAM" id="SSF49764">
    <property type="entry name" value="HSP20-like chaperones"/>
    <property type="match status" value="1"/>
</dbReference>
<protein>
    <recommendedName>
        <fullName evidence="3">CS domain-containing protein</fullName>
    </recommendedName>
</protein>
<evidence type="ECO:0000256" key="2">
    <source>
        <dbReference type="SAM" id="Phobius"/>
    </source>
</evidence>
<dbReference type="Gene3D" id="2.60.40.790">
    <property type="match status" value="1"/>
</dbReference>
<dbReference type="EMBL" id="MU158146">
    <property type="protein sequence ID" value="KAF9521298.1"/>
    <property type="molecule type" value="Genomic_DNA"/>
</dbReference>
<evidence type="ECO:0000313" key="5">
    <source>
        <dbReference type="Proteomes" id="UP000807306"/>
    </source>
</evidence>
<feature type="region of interest" description="Disordered" evidence="1">
    <location>
        <begin position="152"/>
        <end position="186"/>
    </location>
</feature>
<reference evidence="4" key="1">
    <citation type="submission" date="2020-11" db="EMBL/GenBank/DDBJ databases">
        <authorList>
            <consortium name="DOE Joint Genome Institute"/>
            <person name="Ahrendt S."/>
            <person name="Riley R."/>
            <person name="Andreopoulos W."/>
            <person name="Labutti K."/>
            <person name="Pangilinan J."/>
            <person name="Ruiz-Duenas F.J."/>
            <person name="Barrasa J.M."/>
            <person name="Sanchez-Garcia M."/>
            <person name="Camarero S."/>
            <person name="Miyauchi S."/>
            <person name="Serrano A."/>
            <person name="Linde D."/>
            <person name="Babiker R."/>
            <person name="Drula E."/>
            <person name="Ayuso-Fernandez I."/>
            <person name="Pacheco R."/>
            <person name="Padilla G."/>
            <person name="Ferreira P."/>
            <person name="Barriuso J."/>
            <person name="Kellner H."/>
            <person name="Castanera R."/>
            <person name="Alfaro M."/>
            <person name="Ramirez L."/>
            <person name="Pisabarro A.G."/>
            <person name="Kuo A."/>
            <person name="Tritt A."/>
            <person name="Lipzen A."/>
            <person name="He G."/>
            <person name="Yan M."/>
            <person name="Ng V."/>
            <person name="Cullen D."/>
            <person name="Martin F."/>
            <person name="Rosso M.-N."/>
            <person name="Henrissat B."/>
            <person name="Hibbett D."/>
            <person name="Martinez A.T."/>
            <person name="Grigoriev I.V."/>
        </authorList>
    </citation>
    <scope>NUCLEOTIDE SEQUENCE</scope>
    <source>
        <strain evidence="4">CBS 506.95</strain>
    </source>
</reference>
<feature type="domain" description="CS" evidence="3">
    <location>
        <begin position="12"/>
        <end position="72"/>
    </location>
</feature>
<sequence length="495" mass="54032">MDKYNERAYYPYSWHQATVLVMVPSGIHDEDLSVVIDKHHLLISAKNLPAIVQGRMYGSVDTASSVWQLEPRGSRLPSAVARERTISSTSTASSTHSSFAFVSSDPDISSSFAASLESGQASDAEDIISPSPAHLPSTLSFADDGLYRMPRRRLDPNPVVSRSVSPGHAHPSMTSSLSSLDSAPSPRPGRLLTVHLEKDQSVIWPSLIVGPVPESLASSLANTVVVFDATEEFEEQYNMDPTSLALIGLEQSDIRKDKEAAFEFFLRAWQKAHVPSATMRLVSQYLPIGETNLSETSEKPACGTPEYYLHALGGSRGLAQLYLEAGLLHLEGAASTLLAASYSSLSSIRIPLHAQIGEGGAEAWRRDREAAARFFDRARILYPGLDIPGLPKEGEMELEMPTMNLAPSAPESEFSKEEFQTDSEQEVPVVRRRRKPLDKETSLFQPNKSNSDLDNMDGAWYLYVPNIVGAGTALLVVGIVGALSFSNWSRRNQGS</sequence>
<keyword evidence="2" id="KW-0812">Transmembrane</keyword>
<evidence type="ECO:0000313" key="4">
    <source>
        <dbReference type="EMBL" id="KAF9521298.1"/>
    </source>
</evidence>
<keyword evidence="2" id="KW-1133">Transmembrane helix</keyword>
<evidence type="ECO:0000259" key="3">
    <source>
        <dbReference type="Pfam" id="PF04969"/>
    </source>
</evidence>
<dbReference type="AlphaFoldDB" id="A0A9P6BBK8"/>
<feature type="compositionally biased region" description="Low complexity" evidence="1">
    <location>
        <begin position="171"/>
        <end position="184"/>
    </location>
</feature>
<keyword evidence="5" id="KW-1185">Reference proteome</keyword>